<proteinExistence type="predicted"/>
<dbReference type="EMBL" id="JABWDY010031417">
    <property type="protein sequence ID" value="KAF5184923.1"/>
    <property type="molecule type" value="Genomic_DNA"/>
</dbReference>
<evidence type="ECO:0000313" key="1">
    <source>
        <dbReference type="EMBL" id="KAF5184923.1"/>
    </source>
</evidence>
<evidence type="ECO:0000313" key="2">
    <source>
        <dbReference type="Proteomes" id="UP000554482"/>
    </source>
</evidence>
<sequence length="78" mass="8669">MARRVRVQAIIAIDAAEGKISACHNRTWFIPASDDARPTTEAIMAKTTKNPVAALPLESIWEKSKLEVQDLDLQHSKN</sequence>
<gene>
    <name evidence="1" type="ORF">FRX31_025490</name>
</gene>
<name>A0A7J6VJ38_THATH</name>
<protein>
    <submittedName>
        <fullName evidence="1">Uncharacterized protein</fullName>
    </submittedName>
</protein>
<organism evidence="1 2">
    <name type="scientific">Thalictrum thalictroides</name>
    <name type="common">Rue-anemone</name>
    <name type="synonym">Anemone thalictroides</name>
    <dbReference type="NCBI Taxonomy" id="46969"/>
    <lineage>
        <taxon>Eukaryota</taxon>
        <taxon>Viridiplantae</taxon>
        <taxon>Streptophyta</taxon>
        <taxon>Embryophyta</taxon>
        <taxon>Tracheophyta</taxon>
        <taxon>Spermatophyta</taxon>
        <taxon>Magnoliopsida</taxon>
        <taxon>Ranunculales</taxon>
        <taxon>Ranunculaceae</taxon>
        <taxon>Thalictroideae</taxon>
        <taxon>Thalictrum</taxon>
    </lineage>
</organism>
<dbReference type="AlphaFoldDB" id="A0A7J6VJ38"/>
<reference evidence="1 2" key="1">
    <citation type="submission" date="2020-06" db="EMBL/GenBank/DDBJ databases">
        <title>Transcriptomic and genomic resources for Thalictrum thalictroides and T. hernandezii: Facilitating candidate gene discovery in an emerging model plant lineage.</title>
        <authorList>
            <person name="Arias T."/>
            <person name="Riano-Pachon D.M."/>
            <person name="Di Stilio V.S."/>
        </authorList>
    </citation>
    <scope>NUCLEOTIDE SEQUENCE [LARGE SCALE GENOMIC DNA]</scope>
    <source>
        <strain evidence="2">cv. WT478/WT964</strain>
        <tissue evidence="1">Leaves</tissue>
    </source>
</reference>
<comment type="caution">
    <text evidence="1">The sequence shown here is derived from an EMBL/GenBank/DDBJ whole genome shotgun (WGS) entry which is preliminary data.</text>
</comment>
<dbReference type="Proteomes" id="UP000554482">
    <property type="component" value="Unassembled WGS sequence"/>
</dbReference>
<keyword evidence="2" id="KW-1185">Reference proteome</keyword>
<accession>A0A7J6VJ38</accession>